<proteinExistence type="predicted"/>
<dbReference type="RefSeq" id="WP_234748384.1">
    <property type="nucleotide sequence ID" value="NZ_BAAAWN010000001.1"/>
</dbReference>
<accession>A0ABV5XW72</accession>
<dbReference type="Gene3D" id="3.40.1760.10">
    <property type="entry name" value="YfbM-like super family"/>
    <property type="match status" value="1"/>
</dbReference>
<comment type="caution">
    <text evidence="1">The sequence shown here is derived from an EMBL/GenBank/DDBJ whole genome shotgun (WGS) entry which is preliminary data.</text>
</comment>
<gene>
    <name evidence="1" type="ORF">ACFFP1_05680</name>
</gene>
<sequence length="170" mass="18887">MGIRYYAYAFDGDLTEQVLSDPMTFVSVDPLADAWGLDPGVGISGTTFEQLISERDMLYLDKAWRHLQVLTAPLGAAMAARPAFRMFEGKVTMHGEGWDPWVRALTPSEVLAIAQDLDDISDAEVRLRLPDSPSVDRDLDVEYAVGYLRRARVFATNLVDDGRGMVYLIG</sequence>
<organism evidence="1 2">
    <name type="scientific">Arthrobacter ramosus</name>
    <dbReference type="NCBI Taxonomy" id="1672"/>
    <lineage>
        <taxon>Bacteria</taxon>
        <taxon>Bacillati</taxon>
        <taxon>Actinomycetota</taxon>
        <taxon>Actinomycetes</taxon>
        <taxon>Micrococcales</taxon>
        <taxon>Micrococcaceae</taxon>
        <taxon>Arthrobacter</taxon>
    </lineage>
</organism>
<keyword evidence="2" id="KW-1185">Reference proteome</keyword>
<evidence type="ECO:0000313" key="2">
    <source>
        <dbReference type="Proteomes" id="UP001589702"/>
    </source>
</evidence>
<evidence type="ECO:0000313" key="1">
    <source>
        <dbReference type="EMBL" id="MFB9818987.1"/>
    </source>
</evidence>
<dbReference type="Proteomes" id="UP001589702">
    <property type="component" value="Unassembled WGS sequence"/>
</dbReference>
<dbReference type="InterPro" id="IPR035944">
    <property type="entry name" value="YfbM-like_sf"/>
</dbReference>
<dbReference type="EMBL" id="JBHMBC010000007">
    <property type="protein sequence ID" value="MFB9818987.1"/>
    <property type="molecule type" value="Genomic_DNA"/>
</dbReference>
<name>A0ABV5XW72_ARTRM</name>
<reference evidence="1 2" key="1">
    <citation type="submission" date="2024-09" db="EMBL/GenBank/DDBJ databases">
        <authorList>
            <person name="Sun Q."/>
            <person name="Mori K."/>
        </authorList>
    </citation>
    <scope>NUCLEOTIDE SEQUENCE [LARGE SCALE GENOMIC DNA]</scope>
    <source>
        <strain evidence="1 2">JCM 1334</strain>
    </source>
</reference>
<protein>
    <submittedName>
        <fullName evidence="1">DUF1877 family protein</fullName>
    </submittedName>
</protein>